<accession>A0A917IM67</accession>
<sequence length="110" mass="12977">MSAEDLDGFEAESQMALYREYQNVSELFTYVVETDRRFYLANEVQVTPHTEKGSLYFEVDLTDVWVWDVFRPTRFVKKVHIYSVKDVNVEEKAQRTDLTVPDFSGPLERD</sequence>
<dbReference type="Pfam" id="PF10611">
    <property type="entry name" value="DUF2469"/>
    <property type="match status" value="1"/>
</dbReference>
<evidence type="ECO:0000313" key="1">
    <source>
        <dbReference type="EMBL" id="GGH58575.1"/>
    </source>
</evidence>
<dbReference type="InterPro" id="IPR019592">
    <property type="entry name" value="DUF2469"/>
</dbReference>
<organism evidence="1 2">
    <name type="scientific">Rothia aerolata</name>
    <dbReference type="NCBI Taxonomy" id="1812262"/>
    <lineage>
        <taxon>Bacteria</taxon>
        <taxon>Bacillati</taxon>
        <taxon>Actinomycetota</taxon>
        <taxon>Actinomycetes</taxon>
        <taxon>Micrococcales</taxon>
        <taxon>Micrococcaceae</taxon>
        <taxon>Rothia</taxon>
    </lineage>
</organism>
<keyword evidence="2" id="KW-1185">Reference proteome</keyword>
<dbReference type="RefSeq" id="WP_188358738.1">
    <property type="nucleotide sequence ID" value="NZ_BMDC01000001.1"/>
</dbReference>
<dbReference type="AlphaFoldDB" id="A0A917IM67"/>
<protein>
    <recommendedName>
        <fullName evidence="3">DUF2469 domain-containing protein</fullName>
    </recommendedName>
</protein>
<comment type="caution">
    <text evidence="1">The sequence shown here is derived from an EMBL/GenBank/DDBJ whole genome shotgun (WGS) entry which is preliminary data.</text>
</comment>
<gene>
    <name evidence="1" type="ORF">GCM10007359_04930</name>
</gene>
<proteinExistence type="predicted"/>
<dbReference type="Proteomes" id="UP000600171">
    <property type="component" value="Unassembled WGS sequence"/>
</dbReference>
<reference evidence="1 2" key="1">
    <citation type="journal article" date="2014" name="Int. J. Syst. Evol. Microbiol.">
        <title>Complete genome sequence of Corynebacterium casei LMG S-19264T (=DSM 44701T), isolated from a smear-ripened cheese.</title>
        <authorList>
            <consortium name="US DOE Joint Genome Institute (JGI-PGF)"/>
            <person name="Walter F."/>
            <person name="Albersmeier A."/>
            <person name="Kalinowski J."/>
            <person name="Ruckert C."/>
        </authorList>
    </citation>
    <scope>NUCLEOTIDE SEQUENCE [LARGE SCALE GENOMIC DNA]</scope>
    <source>
        <strain evidence="1 2">CCM 8669</strain>
    </source>
</reference>
<evidence type="ECO:0008006" key="3">
    <source>
        <dbReference type="Google" id="ProtNLM"/>
    </source>
</evidence>
<dbReference type="EMBL" id="BMDC01000001">
    <property type="protein sequence ID" value="GGH58575.1"/>
    <property type="molecule type" value="Genomic_DNA"/>
</dbReference>
<evidence type="ECO:0000313" key="2">
    <source>
        <dbReference type="Proteomes" id="UP000600171"/>
    </source>
</evidence>
<name>A0A917IM67_9MICC</name>